<sequence length="101" mass="10460">MGRLSDLHESSGGEEDVEMVNDANPHATAPGQIEVDDVLLVDAGVSDLAATRMNGGLETVVRSDGESDGRMSPAVGDDAGLMMQDDGEGSSDSNIGSKRKR</sequence>
<dbReference type="HOGENOM" id="CLU_2292868_0_0_1"/>
<dbReference type="AlphaFoldDB" id="A0A067N634"/>
<accession>A0A067N634</accession>
<evidence type="ECO:0000256" key="1">
    <source>
        <dbReference type="SAM" id="MobiDB-lite"/>
    </source>
</evidence>
<name>A0A067N634_PLEO1</name>
<evidence type="ECO:0000313" key="2">
    <source>
        <dbReference type="EMBL" id="KDQ23483.1"/>
    </source>
</evidence>
<evidence type="ECO:0000313" key="3">
    <source>
        <dbReference type="Proteomes" id="UP000027073"/>
    </source>
</evidence>
<feature type="region of interest" description="Disordered" evidence="1">
    <location>
        <begin position="1"/>
        <end position="33"/>
    </location>
</feature>
<dbReference type="VEuPathDB" id="FungiDB:PLEOSDRAFT_1090868"/>
<organism evidence="2 3">
    <name type="scientific">Pleurotus ostreatus (strain PC15)</name>
    <name type="common">Oyster mushroom</name>
    <dbReference type="NCBI Taxonomy" id="1137138"/>
    <lineage>
        <taxon>Eukaryota</taxon>
        <taxon>Fungi</taxon>
        <taxon>Dikarya</taxon>
        <taxon>Basidiomycota</taxon>
        <taxon>Agaricomycotina</taxon>
        <taxon>Agaricomycetes</taxon>
        <taxon>Agaricomycetidae</taxon>
        <taxon>Agaricales</taxon>
        <taxon>Pleurotineae</taxon>
        <taxon>Pleurotaceae</taxon>
        <taxon>Pleurotus</taxon>
    </lineage>
</organism>
<dbReference type="EMBL" id="KL198013">
    <property type="protein sequence ID" value="KDQ23483.1"/>
    <property type="molecule type" value="Genomic_DNA"/>
</dbReference>
<dbReference type="InParanoid" id="A0A067N634"/>
<gene>
    <name evidence="2" type="ORF">PLEOSDRAFT_1090868</name>
</gene>
<dbReference type="Proteomes" id="UP000027073">
    <property type="component" value="Unassembled WGS sequence"/>
</dbReference>
<reference evidence="3" key="1">
    <citation type="journal article" date="2014" name="Proc. Natl. Acad. Sci. U.S.A.">
        <title>Extensive sampling of basidiomycete genomes demonstrates inadequacy of the white-rot/brown-rot paradigm for wood decay fungi.</title>
        <authorList>
            <person name="Riley R."/>
            <person name="Salamov A.A."/>
            <person name="Brown D.W."/>
            <person name="Nagy L.G."/>
            <person name="Floudas D."/>
            <person name="Held B.W."/>
            <person name="Levasseur A."/>
            <person name="Lombard V."/>
            <person name="Morin E."/>
            <person name="Otillar R."/>
            <person name="Lindquist E.A."/>
            <person name="Sun H."/>
            <person name="LaButti K.M."/>
            <person name="Schmutz J."/>
            <person name="Jabbour D."/>
            <person name="Luo H."/>
            <person name="Baker S.E."/>
            <person name="Pisabarro A.G."/>
            <person name="Walton J.D."/>
            <person name="Blanchette R.A."/>
            <person name="Henrissat B."/>
            <person name="Martin F."/>
            <person name="Cullen D."/>
            <person name="Hibbett D.S."/>
            <person name="Grigoriev I.V."/>
        </authorList>
    </citation>
    <scope>NUCLEOTIDE SEQUENCE [LARGE SCALE GENOMIC DNA]</scope>
    <source>
        <strain evidence="3">PC15</strain>
    </source>
</reference>
<proteinExistence type="predicted"/>
<protein>
    <submittedName>
        <fullName evidence="2">Uncharacterized protein</fullName>
    </submittedName>
</protein>
<feature type="compositionally biased region" description="Polar residues" evidence="1">
    <location>
        <begin position="90"/>
        <end position="101"/>
    </location>
</feature>
<feature type="compositionally biased region" description="Basic and acidic residues" evidence="1">
    <location>
        <begin position="1"/>
        <end position="11"/>
    </location>
</feature>
<feature type="region of interest" description="Disordered" evidence="1">
    <location>
        <begin position="59"/>
        <end position="101"/>
    </location>
</feature>